<feature type="region of interest" description="Involved in Mg(2+) ion dislocation from EF-Tu" evidence="8">
    <location>
        <begin position="81"/>
        <end position="84"/>
    </location>
</feature>
<dbReference type="FunFam" id="1.10.8.10:FF:000001">
    <property type="entry name" value="Elongation factor Ts"/>
    <property type="match status" value="1"/>
</dbReference>
<keyword evidence="4 8" id="KW-0963">Cytoplasm</keyword>
<dbReference type="GO" id="GO:0005737">
    <property type="term" value="C:cytoplasm"/>
    <property type="evidence" value="ECO:0007669"/>
    <property type="project" value="UniProtKB-SubCell"/>
</dbReference>
<accession>A0A4V2UUU5</accession>
<evidence type="ECO:0000313" key="12">
    <source>
        <dbReference type="EMBL" id="TCS93167.1"/>
    </source>
</evidence>
<dbReference type="Gene3D" id="1.10.8.10">
    <property type="entry name" value="DNA helicase RuvA subunit, C-terminal domain"/>
    <property type="match status" value="1"/>
</dbReference>
<dbReference type="RefSeq" id="WP_131926326.1">
    <property type="nucleotide sequence ID" value="NZ_SMAG01000009.1"/>
</dbReference>
<dbReference type="OrthoDB" id="9808348at2"/>
<feature type="domain" description="Translation elongation factor EFTs/EF1B dimerisation" evidence="11">
    <location>
        <begin position="92"/>
        <end position="197"/>
    </location>
</feature>
<evidence type="ECO:0000256" key="4">
    <source>
        <dbReference type="ARBA" id="ARBA00022490"/>
    </source>
</evidence>
<dbReference type="InterPro" id="IPR009060">
    <property type="entry name" value="UBA-like_sf"/>
</dbReference>
<keyword evidence="6 8" id="KW-0648">Protein biosynthesis</keyword>
<dbReference type="FunFam" id="1.10.286.20:FF:000003">
    <property type="entry name" value="Elongation factor Ts"/>
    <property type="match status" value="1"/>
</dbReference>
<gene>
    <name evidence="8" type="primary">tsf</name>
    <name evidence="12" type="ORF">EDD58_109109</name>
</gene>
<comment type="caution">
    <text evidence="12">The sequence shown here is derived from an EMBL/GenBank/DDBJ whole genome shotgun (WGS) entry which is preliminary data.</text>
</comment>
<dbReference type="CDD" id="cd14275">
    <property type="entry name" value="UBA_EF-Ts"/>
    <property type="match status" value="1"/>
</dbReference>
<dbReference type="PANTHER" id="PTHR11741:SF0">
    <property type="entry name" value="ELONGATION FACTOR TS, MITOCHONDRIAL"/>
    <property type="match status" value="1"/>
</dbReference>
<keyword evidence="5 8" id="KW-0251">Elongation factor</keyword>
<evidence type="ECO:0000313" key="13">
    <source>
        <dbReference type="Proteomes" id="UP000294937"/>
    </source>
</evidence>
<comment type="subcellular location">
    <subcellularLocation>
        <location evidence="1 8 10">Cytoplasm</location>
    </subcellularLocation>
</comment>
<dbReference type="NCBIfam" id="TIGR00116">
    <property type="entry name" value="tsf"/>
    <property type="match status" value="2"/>
</dbReference>
<evidence type="ECO:0000259" key="11">
    <source>
        <dbReference type="Pfam" id="PF00889"/>
    </source>
</evidence>
<reference evidence="12 13" key="1">
    <citation type="submission" date="2019-03" db="EMBL/GenBank/DDBJ databases">
        <title>Genomic Encyclopedia of Type Strains, Phase IV (KMG-IV): sequencing the most valuable type-strain genomes for metagenomic binning, comparative biology and taxonomic classification.</title>
        <authorList>
            <person name="Goeker M."/>
        </authorList>
    </citation>
    <scope>NUCLEOTIDE SEQUENCE [LARGE SCALE GENOMIC DNA]</scope>
    <source>
        <strain evidence="12 13">DSM 45707</strain>
    </source>
</reference>
<dbReference type="InterPro" id="IPR036402">
    <property type="entry name" value="EF-Ts_dimer_sf"/>
</dbReference>
<dbReference type="PROSITE" id="PS01127">
    <property type="entry name" value="EF_TS_2"/>
    <property type="match status" value="1"/>
</dbReference>
<protein>
    <recommendedName>
        <fullName evidence="3 8">Elongation factor Ts</fullName>
        <shortName evidence="8">EF-Ts</shortName>
    </recommendedName>
</protein>
<evidence type="ECO:0000256" key="6">
    <source>
        <dbReference type="ARBA" id="ARBA00022917"/>
    </source>
</evidence>
<organism evidence="12 13">
    <name type="scientific">Hazenella coriacea</name>
    <dbReference type="NCBI Taxonomy" id="1179467"/>
    <lineage>
        <taxon>Bacteria</taxon>
        <taxon>Bacillati</taxon>
        <taxon>Bacillota</taxon>
        <taxon>Bacilli</taxon>
        <taxon>Bacillales</taxon>
        <taxon>Thermoactinomycetaceae</taxon>
        <taxon>Hazenella</taxon>
    </lineage>
</organism>
<proteinExistence type="inferred from homology"/>
<evidence type="ECO:0000256" key="5">
    <source>
        <dbReference type="ARBA" id="ARBA00022768"/>
    </source>
</evidence>
<dbReference type="InterPro" id="IPR001816">
    <property type="entry name" value="Transl_elong_EFTs/EF1B"/>
</dbReference>
<dbReference type="InterPro" id="IPR014039">
    <property type="entry name" value="Transl_elong_EFTs/EF1B_dimer"/>
</dbReference>
<dbReference type="Proteomes" id="UP000294937">
    <property type="component" value="Unassembled WGS sequence"/>
</dbReference>
<evidence type="ECO:0000256" key="9">
    <source>
        <dbReference type="RuleBase" id="RU000642"/>
    </source>
</evidence>
<dbReference type="SUPFAM" id="SSF54713">
    <property type="entry name" value="Elongation factor Ts (EF-Ts), dimerisation domain"/>
    <property type="match status" value="1"/>
</dbReference>
<comment type="similarity">
    <text evidence="2 8 9">Belongs to the EF-Ts family.</text>
</comment>
<name>A0A4V2UUU5_9BACL</name>
<dbReference type="PANTHER" id="PTHR11741">
    <property type="entry name" value="ELONGATION FACTOR TS"/>
    <property type="match status" value="1"/>
</dbReference>
<evidence type="ECO:0000256" key="10">
    <source>
        <dbReference type="RuleBase" id="RU000643"/>
    </source>
</evidence>
<comment type="function">
    <text evidence="7 8 9">Associates with the EF-Tu.GDP complex and induces the exchange of GDP to GTP. It remains bound to the aminoacyl-tRNA.EF-Tu.GTP complex up to the GTP hydrolysis stage on the ribosome.</text>
</comment>
<dbReference type="Pfam" id="PF00889">
    <property type="entry name" value="EF_TS"/>
    <property type="match status" value="1"/>
</dbReference>
<evidence type="ECO:0000256" key="3">
    <source>
        <dbReference type="ARBA" id="ARBA00016956"/>
    </source>
</evidence>
<dbReference type="GO" id="GO:0003746">
    <property type="term" value="F:translation elongation factor activity"/>
    <property type="evidence" value="ECO:0007669"/>
    <property type="project" value="UniProtKB-UniRule"/>
</dbReference>
<sequence>MAITAAMVKELREKTGAGMMDCKKALTETNGDMEKAIDFLREKGIASASKKAGRIAAEGLVESYIHAGGRIGVLVEVNCETDFVAKTDDFKAFVKDIAMQIAAMNPKYVRREEVSAEDVEREREVLKQQALAEGKPEKIVDKMVEGRLSKFFKEVCLLEQDFVKDSDKTIDQLVKEQIARIGENISVRRFVRFELGEGIEKRQDNFAEEVMAQVNKG</sequence>
<dbReference type="Gene3D" id="3.30.479.20">
    <property type="entry name" value="Elongation factor Ts, dimerisation domain"/>
    <property type="match status" value="1"/>
</dbReference>
<dbReference type="Gene3D" id="1.10.286.20">
    <property type="match status" value="1"/>
</dbReference>
<dbReference type="PROSITE" id="PS01126">
    <property type="entry name" value="EF_TS_1"/>
    <property type="match status" value="1"/>
</dbReference>
<evidence type="ECO:0000256" key="8">
    <source>
        <dbReference type="HAMAP-Rule" id="MF_00050"/>
    </source>
</evidence>
<evidence type="ECO:0000256" key="7">
    <source>
        <dbReference type="ARBA" id="ARBA00025453"/>
    </source>
</evidence>
<keyword evidence="13" id="KW-1185">Reference proteome</keyword>
<dbReference type="EMBL" id="SMAG01000009">
    <property type="protein sequence ID" value="TCS93167.1"/>
    <property type="molecule type" value="Genomic_DNA"/>
</dbReference>
<evidence type="ECO:0000256" key="1">
    <source>
        <dbReference type="ARBA" id="ARBA00004496"/>
    </source>
</evidence>
<dbReference type="InterPro" id="IPR018101">
    <property type="entry name" value="Transl_elong_Ts_CS"/>
</dbReference>
<evidence type="ECO:0000256" key="2">
    <source>
        <dbReference type="ARBA" id="ARBA00005532"/>
    </source>
</evidence>
<dbReference type="AlphaFoldDB" id="A0A4V2UUU5"/>
<dbReference type="SUPFAM" id="SSF46934">
    <property type="entry name" value="UBA-like"/>
    <property type="match status" value="1"/>
</dbReference>
<dbReference type="HAMAP" id="MF_00050">
    <property type="entry name" value="EF_Ts"/>
    <property type="match status" value="1"/>
</dbReference>